<evidence type="ECO:0000313" key="1">
    <source>
        <dbReference type="EMBL" id="GAH66667.1"/>
    </source>
</evidence>
<accession>X1HBA2</accession>
<comment type="caution">
    <text evidence="1">The sequence shown here is derived from an EMBL/GenBank/DDBJ whole genome shotgun (WGS) entry which is preliminary data.</text>
</comment>
<organism evidence="1">
    <name type="scientific">marine sediment metagenome</name>
    <dbReference type="NCBI Taxonomy" id="412755"/>
    <lineage>
        <taxon>unclassified sequences</taxon>
        <taxon>metagenomes</taxon>
        <taxon>ecological metagenomes</taxon>
    </lineage>
</organism>
<name>X1HBA2_9ZZZZ</name>
<protein>
    <submittedName>
        <fullName evidence="1">Uncharacterized protein</fullName>
    </submittedName>
</protein>
<proteinExistence type="predicted"/>
<sequence length="33" mass="3954">NKLLTMFPYGLFNYTYDPTRTWIKTIEFPIVVA</sequence>
<dbReference type="EMBL" id="BARU01033369">
    <property type="protein sequence ID" value="GAH66667.1"/>
    <property type="molecule type" value="Genomic_DNA"/>
</dbReference>
<reference evidence="1" key="1">
    <citation type="journal article" date="2014" name="Front. Microbiol.">
        <title>High frequency of phylogenetically diverse reductive dehalogenase-homologous genes in deep subseafloor sedimentary metagenomes.</title>
        <authorList>
            <person name="Kawai M."/>
            <person name="Futagami T."/>
            <person name="Toyoda A."/>
            <person name="Takaki Y."/>
            <person name="Nishi S."/>
            <person name="Hori S."/>
            <person name="Arai W."/>
            <person name="Tsubouchi T."/>
            <person name="Morono Y."/>
            <person name="Uchiyama I."/>
            <person name="Ito T."/>
            <person name="Fujiyama A."/>
            <person name="Inagaki F."/>
            <person name="Takami H."/>
        </authorList>
    </citation>
    <scope>NUCLEOTIDE SEQUENCE</scope>
    <source>
        <strain evidence="1">Expedition CK06-06</strain>
    </source>
</reference>
<dbReference type="AlphaFoldDB" id="X1HBA2"/>
<feature type="non-terminal residue" evidence="1">
    <location>
        <position position="1"/>
    </location>
</feature>
<gene>
    <name evidence="1" type="ORF">S03H2_52530</name>
</gene>